<evidence type="ECO:0000313" key="8">
    <source>
        <dbReference type="EMBL" id="QFU81741.1"/>
    </source>
</evidence>
<reference evidence="8 9" key="1">
    <citation type="journal article" date="2007" name="Int. J. Syst. Evol. Microbiol.">
        <title>Natronorubrum sulfidifaciens sp. nov., an extremely haloalkaliphilic archaeon isolated from Aiding salt lake in Xin-Jiang, China.</title>
        <authorList>
            <person name="Cui H.L."/>
            <person name="Tohty D."/>
            <person name="Liu H.C."/>
            <person name="Liu S.J."/>
            <person name="Oren A."/>
            <person name="Zhou P.J."/>
        </authorList>
    </citation>
    <scope>NUCLEOTIDE SEQUENCE [LARGE SCALE GENOMIC DNA]</scope>
    <source>
        <strain evidence="8 9">7-3</strain>
    </source>
</reference>
<proteinExistence type="inferred from homology"/>
<dbReference type="PANTHER" id="PTHR10763:SF22">
    <property type="entry name" value="ORC1-TYPE DNA REPLICATION PROTEIN"/>
    <property type="match status" value="1"/>
</dbReference>
<dbReference type="Pfam" id="PF09079">
    <property type="entry name" value="WHD_Cdc6"/>
    <property type="match status" value="1"/>
</dbReference>
<keyword evidence="9" id="KW-1185">Reference proteome</keyword>
<dbReference type="Gene3D" id="1.10.10.10">
    <property type="entry name" value="Winged helix-like DNA-binding domain superfamily/Winged helix DNA-binding domain"/>
    <property type="match status" value="1"/>
</dbReference>
<evidence type="ECO:0000256" key="5">
    <source>
        <dbReference type="HAMAP-Rule" id="MF_01407"/>
    </source>
</evidence>
<feature type="binding site" evidence="5">
    <location>
        <position position="207"/>
    </location>
    <ligand>
        <name>ATP</name>
        <dbReference type="ChEBI" id="CHEBI:30616"/>
    </ligand>
</feature>
<dbReference type="RefSeq" id="WP_152939147.1">
    <property type="nucleotide sequence ID" value="NZ_CP045488.1"/>
</dbReference>
<dbReference type="Gene3D" id="3.40.50.300">
    <property type="entry name" value="P-loop containing nucleotide triphosphate hydrolases"/>
    <property type="match status" value="1"/>
</dbReference>
<keyword evidence="2 5" id="KW-0235">DNA replication</keyword>
<dbReference type="SMART" id="SM00382">
    <property type="entry name" value="AAA"/>
    <property type="match status" value="1"/>
</dbReference>
<dbReference type="GeneID" id="42300144"/>
<dbReference type="OrthoDB" id="195574at2157"/>
<comment type="function">
    <text evidence="5">Involved in regulation of DNA replication.</text>
</comment>
<dbReference type="InterPro" id="IPR014277">
    <property type="entry name" value="Orc1/Cdc6_arc"/>
</dbReference>
<feature type="binding site" evidence="5">
    <location>
        <begin position="60"/>
        <end position="64"/>
    </location>
    <ligand>
        <name>ATP</name>
        <dbReference type="ChEBI" id="CHEBI:30616"/>
    </ligand>
</feature>
<dbReference type="GO" id="GO:0006260">
    <property type="term" value="P:DNA replication"/>
    <property type="evidence" value="ECO:0007669"/>
    <property type="project" value="UniProtKB-UniRule"/>
</dbReference>
<dbReference type="Proteomes" id="UP000326170">
    <property type="component" value="Chromosome"/>
</dbReference>
<dbReference type="HAMAP" id="MF_01407">
    <property type="entry name" value="ORC1_type_DNA_replic_protein"/>
    <property type="match status" value="1"/>
</dbReference>
<name>A0A5P9P0R6_9EURY</name>
<dbReference type="KEGG" id="nas:GCU68_03800"/>
<evidence type="ECO:0000256" key="4">
    <source>
        <dbReference type="ARBA" id="ARBA00022840"/>
    </source>
</evidence>
<dbReference type="SUPFAM" id="SSF46785">
    <property type="entry name" value="Winged helix' DNA-binding domain"/>
    <property type="match status" value="1"/>
</dbReference>
<dbReference type="FunFam" id="1.10.8.60:FF:000073">
    <property type="entry name" value="ORC1-type DNA replication protein"/>
    <property type="match status" value="1"/>
</dbReference>
<dbReference type="Pfam" id="PF22703">
    <property type="entry name" value="Cdc6_lid"/>
    <property type="match status" value="1"/>
</dbReference>
<dbReference type="CDD" id="cd08768">
    <property type="entry name" value="Cdc6_C"/>
    <property type="match status" value="1"/>
</dbReference>
<dbReference type="InterPro" id="IPR050311">
    <property type="entry name" value="ORC1/CDC6"/>
</dbReference>
<dbReference type="AlphaFoldDB" id="A0A5P9P0R6"/>
<comment type="similarity">
    <text evidence="1 5">Belongs to the CDC6/cdc18 family.</text>
</comment>
<feature type="binding site" evidence="5">
    <location>
        <position position="219"/>
    </location>
    <ligand>
        <name>ATP</name>
        <dbReference type="ChEBI" id="CHEBI:30616"/>
    </ligand>
</feature>
<feature type="domain" description="Cdc6 C-terminal" evidence="7">
    <location>
        <begin position="303"/>
        <end position="386"/>
    </location>
</feature>
<evidence type="ECO:0000256" key="1">
    <source>
        <dbReference type="ARBA" id="ARBA00006184"/>
    </source>
</evidence>
<evidence type="ECO:0000259" key="7">
    <source>
        <dbReference type="SMART" id="SM01074"/>
    </source>
</evidence>
<dbReference type="InterPro" id="IPR055237">
    <property type="entry name" value="Cdc6_lid"/>
</dbReference>
<dbReference type="InterPro" id="IPR003593">
    <property type="entry name" value="AAA+_ATPase"/>
</dbReference>
<dbReference type="InterPro" id="IPR015163">
    <property type="entry name" value="Cdc6_C"/>
</dbReference>
<dbReference type="InterPro" id="IPR036390">
    <property type="entry name" value="WH_DNA-bd_sf"/>
</dbReference>
<dbReference type="SUPFAM" id="SSF52540">
    <property type="entry name" value="P-loop containing nucleoside triphosphate hydrolases"/>
    <property type="match status" value="1"/>
</dbReference>
<dbReference type="EMBL" id="CP045488">
    <property type="protein sequence ID" value="QFU81741.1"/>
    <property type="molecule type" value="Genomic_DNA"/>
</dbReference>
<sequence length="419" mass="47151">MGLFERDTEIYNNRDALREDYQPEQLVGRDEEIQMYQTALQPVINGEQPNNVFLYGKTGVGKTAATRYLLSHLEEDASQYDDIDLHLTFLNCDGLTSSYQIATRLVNELRDETNQISTTGYPRATVYEMLWEDLDEIAGTNLIVLDEVDHVEDDSILYQLPRARANNNLSDAKIGIIGISNDFSFRDDLSPKVKSSLCEQEIHFPAYDAGDLQKILEQRAAVAFHDDVLDDAVIPLCAAYGAKDAGDARQSIDLLMKAGDLAREEEGTTTVTETHVESGRHDLERGRIEEGISGLTQHGHLVLYSLLTLHLQGETPIRSRDVRPRYTSFAQRAGRDPLVPRRMRDHLSELAMLGLVSVTERNEGRRGGTYREYTLDMDLDLVLSALDEVLDDVGIHDSLQDHLAEIDSVDENTSLTEFY</sequence>
<feature type="domain" description="AAA+ ATPase" evidence="6">
    <location>
        <begin position="48"/>
        <end position="203"/>
    </location>
</feature>
<dbReference type="GO" id="GO:0005524">
    <property type="term" value="F:ATP binding"/>
    <property type="evidence" value="ECO:0007669"/>
    <property type="project" value="UniProtKB-UniRule"/>
</dbReference>
<evidence type="ECO:0000313" key="9">
    <source>
        <dbReference type="Proteomes" id="UP000326170"/>
    </source>
</evidence>
<dbReference type="InterPro" id="IPR049945">
    <property type="entry name" value="AAA_22"/>
</dbReference>
<keyword evidence="4 5" id="KW-0067">ATP-binding</keyword>
<evidence type="ECO:0000256" key="3">
    <source>
        <dbReference type="ARBA" id="ARBA00022741"/>
    </source>
</evidence>
<dbReference type="Pfam" id="PF13401">
    <property type="entry name" value="AAA_22"/>
    <property type="match status" value="1"/>
</dbReference>
<dbReference type="Gene3D" id="1.10.8.60">
    <property type="match status" value="1"/>
</dbReference>
<dbReference type="NCBIfam" id="TIGR02928">
    <property type="entry name" value="orc1/cdc6 family replication initiation protein"/>
    <property type="match status" value="1"/>
</dbReference>
<dbReference type="InterPro" id="IPR027417">
    <property type="entry name" value="P-loop_NTPase"/>
</dbReference>
<dbReference type="SMART" id="SM01074">
    <property type="entry name" value="Cdc6_C"/>
    <property type="match status" value="1"/>
</dbReference>
<evidence type="ECO:0000259" key="6">
    <source>
        <dbReference type="SMART" id="SM00382"/>
    </source>
</evidence>
<organism evidence="8 9">
    <name type="scientific">Natronorubrum aibiense</name>
    <dbReference type="NCBI Taxonomy" id="348826"/>
    <lineage>
        <taxon>Archaea</taxon>
        <taxon>Methanobacteriati</taxon>
        <taxon>Methanobacteriota</taxon>
        <taxon>Stenosarchaea group</taxon>
        <taxon>Halobacteria</taxon>
        <taxon>Halobacteriales</taxon>
        <taxon>Natrialbaceae</taxon>
        <taxon>Natronorubrum</taxon>
    </lineage>
</organism>
<keyword evidence="3 5" id="KW-0547">Nucleotide-binding</keyword>
<accession>A0A5P9P0R6</accession>
<dbReference type="PANTHER" id="PTHR10763">
    <property type="entry name" value="CELL DIVISION CONTROL PROTEIN 6-RELATED"/>
    <property type="match status" value="1"/>
</dbReference>
<dbReference type="InterPro" id="IPR036388">
    <property type="entry name" value="WH-like_DNA-bd_sf"/>
</dbReference>
<evidence type="ECO:0000256" key="2">
    <source>
        <dbReference type="ARBA" id="ARBA00022705"/>
    </source>
</evidence>
<gene>
    <name evidence="8" type="ORF">GCU68_03800</name>
</gene>
<protein>
    <recommendedName>
        <fullName evidence="5">ORC1-type DNA replication protein</fullName>
    </recommendedName>
</protein>
<dbReference type="GO" id="GO:0016887">
    <property type="term" value="F:ATP hydrolysis activity"/>
    <property type="evidence" value="ECO:0007669"/>
    <property type="project" value="InterPro"/>
</dbReference>